<reference evidence="1" key="1">
    <citation type="submission" date="2020-11" db="EMBL/GenBank/DDBJ databases">
        <title>Nocardia NEAU-351.nov., a novel actinomycete isolated from the cow dung.</title>
        <authorList>
            <person name="Zhang X."/>
        </authorList>
    </citation>
    <scope>NUCLEOTIDE SEQUENCE</scope>
    <source>
        <strain evidence="1">NEAU-351</strain>
    </source>
</reference>
<organism evidence="1 2">
    <name type="scientific">Nocardia bovistercoris</name>
    <dbReference type="NCBI Taxonomy" id="2785916"/>
    <lineage>
        <taxon>Bacteria</taxon>
        <taxon>Bacillati</taxon>
        <taxon>Actinomycetota</taxon>
        <taxon>Actinomycetes</taxon>
        <taxon>Mycobacteriales</taxon>
        <taxon>Nocardiaceae</taxon>
        <taxon>Nocardia</taxon>
    </lineage>
</organism>
<accession>A0A931IKK9</accession>
<name>A0A931IKK9_9NOCA</name>
<evidence type="ECO:0000313" key="2">
    <source>
        <dbReference type="Proteomes" id="UP000655751"/>
    </source>
</evidence>
<gene>
    <name evidence="1" type="ORF">IT779_34240</name>
</gene>
<dbReference type="AlphaFoldDB" id="A0A931IKK9"/>
<evidence type="ECO:0008006" key="3">
    <source>
        <dbReference type="Google" id="ProtNLM"/>
    </source>
</evidence>
<evidence type="ECO:0000313" key="1">
    <source>
        <dbReference type="EMBL" id="MBH0781345.1"/>
    </source>
</evidence>
<keyword evidence="2" id="KW-1185">Reference proteome</keyword>
<dbReference type="Proteomes" id="UP000655751">
    <property type="component" value="Unassembled WGS sequence"/>
</dbReference>
<dbReference type="RefSeq" id="WP_196153621.1">
    <property type="nucleotide sequence ID" value="NZ_JADMLG010000023.1"/>
</dbReference>
<dbReference type="EMBL" id="JADMLG010000023">
    <property type="protein sequence ID" value="MBH0781345.1"/>
    <property type="molecule type" value="Genomic_DNA"/>
</dbReference>
<proteinExistence type="predicted"/>
<comment type="caution">
    <text evidence="1">The sequence shown here is derived from an EMBL/GenBank/DDBJ whole genome shotgun (WGS) entry which is preliminary data.</text>
</comment>
<protein>
    <recommendedName>
        <fullName evidence="3">Apea-like HEPN domain-containing protein</fullName>
    </recommendedName>
</protein>
<sequence length="276" mass="29949">MGYSFRIHIEVSGHTRLNIDEPQHELTSDGAVPRVVLTTESERSIVTAETLFLIGGSYQSRDKAEDEAARWRVALQGSFAKLQVGADFGDRVPREPDQMPAHQLMSANTGARAVAGHHGTIVFEDDPFPRFNTLQAGAVRPVPPDQLATALKGALAAPRTTPMPNDEAAYVLFSASFFESNPEARIILLTSAIEAFHGNQRSGPITRTLENFVATKLPNGQYGGMSSGDFFIYCYNVRGDIVHGQASRLDRAGVTLAADHLERMVADLLSEPFPAG</sequence>